<evidence type="ECO:0000256" key="1">
    <source>
        <dbReference type="SAM" id="MobiDB-lite"/>
    </source>
</evidence>
<protein>
    <submittedName>
        <fullName evidence="2">Uncharacterized protein</fullName>
    </submittedName>
</protein>
<name>A0A7J7M255_9MAGN</name>
<evidence type="ECO:0000313" key="3">
    <source>
        <dbReference type="Proteomes" id="UP000541444"/>
    </source>
</evidence>
<dbReference type="AlphaFoldDB" id="A0A7J7M255"/>
<gene>
    <name evidence="2" type="ORF">GIB67_014261</name>
</gene>
<dbReference type="Proteomes" id="UP000541444">
    <property type="component" value="Unassembled WGS sequence"/>
</dbReference>
<sequence length="149" mass="16706">MVVAEVAKVDIVFFNQEEVVGEAYQASAYQTTVVSVEEQTLEVEKTKDEASQASADQTIVVSAEEQTIEVVQTEVVISHQEEDVGEYSNNTKKNLGHYSEASQTKKSKKEVEQNKEEMFKGNDDNDRNSQNKSDPEQVIKQMVVDQTNV</sequence>
<accession>A0A7J7M255</accession>
<dbReference type="EMBL" id="JACGCM010001825">
    <property type="protein sequence ID" value="KAF6148890.1"/>
    <property type="molecule type" value="Genomic_DNA"/>
</dbReference>
<evidence type="ECO:0000313" key="2">
    <source>
        <dbReference type="EMBL" id="KAF6148890.1"/>
    </source>
</evidence>
<feature type="region of interest" description="Disordered" evidence="1">
    <location>
        <begin position="81"/>
        <end position="149"/>
    </location>
</feature>
<organism evidence="2 3">
    <name type="scientific">Kingdonia uniflora</name>
    <dbReference type="NCBI Taxonomy" id="39325"/>
    <lineage>
        <taxon>Eukaryota</taxon>
        <taxon>Viridiplantae</taxon>
        <taxon>Streptophyta</taxon>
        <taxon>Embryophyta</taxon>
        <taxon>Tracheophyta</taxon>
        <taxon>Spermatophyta</taxon>
        <taxon>Magnoliopsida</taxon>
        <taxon>Ranunculales</taxon>
        <taxon>Circaeasteraceae</taxon>
        <taxon>Kingdonia</taxon>
    </lineage>
</organism>
<proteinExistence type="predicted"/>
<reference evidence="2 3" key="1">
    <citation type="journal article" date="2020" name="IScience">
        <title>Genome Sequencing of the Endangered Kingdonia uniflora (Circaeasteraceae, Ranunculales) Reveals Potential Mechanisms of Evolutionary Specialization.</title>
        <authorList>
            <person name="Sun Y."/>
            <person name="Deng T."/>
            <person name="Zhang A."/>
            <person name="Moore M.J."/>
            <person name="Landis J.B."/>
            <person name="Lin N."/>
            <person name="Zhang H."/>
            <person name="Zhang X."/>
            <person name="Huang J."/>
            <person name="Zhang X."/>
            <person name="Sun H."/>
            <person name="Wang H."/>
        </authorList>
    </citation>
    <scope>NUCLEOTIDE SEQUENCE [LARGE SCALE GENOMIC DNA]</scope>
    <source>
        <strain evidence="2">TB1705</strain>
        <tissue evidence="2">Leaf</tissue>
    </source>
</reference>
<keyword evidence="3" id="KW-1185">Reference proteome</keyword>
<feature type="compositionally biased region" description="Basic and acidic residues" evidence="1">
    <location>
        <begin position="109"/>
        <end position="137"/>
    </location>
</feature>
<comment type="caution">
    <text evidence="2">The sequence shown here is derived from an EMBL/GenBank/DDBJ whole genome shotgun (WGS) entry which is preliminary data.</text>
</comment>